<dbReference type="EMBL" id="PVNS01000001">
    <property type="protein sequence ID" value="PRO67127.1"/>
    <property type="molecule type" value="Genomic_DNA"/>
</dbReference>
<evidence type="ECO:0000313" key="5">
    <source>
        <dbReference type="Proteomes" id="UP000243650"/>
    </source>
</evidence>
<reference evidence="4 5" key="1">
    <citation type="submission" date="2018-03" db="EMBL/GenBank/DDBJ databases">
        <title>Bacillus urumqiensis sp. nov., a moderately haloalkaliphilic bacterium isolated from a salt lake.</title>
        <authorList>
            <person name="Zhao B."/>
            <person name="Liao Z."/>
        </authorList>
    </citation>
    <scope>NUCLEOTIDE SEQUENCE [LARGE SCALE GENOMIC DNA]</scope>
    <source>
        <strain evidence="4 5">BZ-SZ-XJ18</strain>
    </source>
</reference>
<dbReference type="AlphaFoldDB" id="A0A2P6MLH1"/>
<dbReference type="InterPro" id="IPR013656">
    <property type="entry name" value="PAS_4"/>
</dbReference>
<dbReference type="Pfam" id="PF08448">
    <property type="entry name" value="PAS_4"/>
    <property type="match status" value="1"/>
</dbReference>
<feature type="domain" description="PAC" evidence="2">
    <location>
        <begin position="295"/>
        <end position="346"/>
    </location>
</feature>
<dbReference type="PANTHER" id="PTHR44757:SF2">
    <property type="entry name" value="BIOFILM ARCHITECTURE MAINTENANCE PROTEIN MBAA"/>
    <property type="match status" value="1"/>
</dbReference>
<dbReference type="NCBIfam" id="TIGR00229">
    <property type="entry name" value="sensory_box"/>
    <property type="match status" value="1"/>
</dbReference>
<dbReference type="CDD" id="cd00130">
    <property type="entry name" value="PAS"/>
    <property type="match status" value="1"/>
</dbReference>
<dbReference type="PROSITE" id="PS50112">
    <property type="entry name" value="PAS"/>
    <property type="match status" value="2"/>
</dbReference>
<comment type="caution">
    <text evidence="4">The sequence shown here is derived from an EMBL/GenBank/DDBJ whole genome shotgun (WGS) entry which is preliminary data.</text>
</comment>
<feature type="domain" description="PAS" evidence="1">
    <location>
        <begin position="222"/>
        <end position="292"/>
    </location>
</feature>
<dbReference type="InterPro" id="IPR000700">
    <property type="entry name" value="PAS-assoc_C"/>
</dbReference>
<dbReference type="InterPro" id="IPR000160">
    <property type="entry name" value="GGDEF_dom"/>
</dbReference>
<sequence length="531" mass="58724">MTAHVDTESLFRRVFSTLGERLLIMEKTSSGIMCSAANNAAEAFFSGRILTGRTMADIFGSGAEAVEVCLADKACTADVVFEGQRLSVKTVPVGEAEWMLTLKPVTPADSFSVLPDAAAVLDSSGAIQRINSVFTKTFGWSAEESAGQAENALLGTGMDGFHTGVLPMNQSTGRLASCTAKDGSIRRVFLSYAPYQEETGLLLALYKDVTPLYNHYRELQQNEETFRLIADYTQDVIRITGADGKINYASPAHERLTGMEASFFQGKSYLTFIDKEDMAAVEERAAYALEQGVSVQVEHRLFHKGGASNWVSTTITPVCEEAETPKLIFISRDISMMKETEENLRSLAMHDELTGLANRRRFRRLMEKEMARSSRTVQEFSLLMLDCDNFKTINDTYGHAAGDEVIRIMAKRITRSVRDSDTVARMGGDEFHVLVPGAGSTEGKAVCRRILAAMEEPIVLDQVQVYVTVSIGASVYAPGKTEDTLYQESDEALYEAKMLGKQTFHIYGEEAAASSRWEKLRRILPIPRFRN</sequence>
<dbReference type="InterPro" id="IPR035965">
    <property type="entry name" value="PAS-like_dom_sf"/>
</dbReference>
<dbReference type="PANTHER" id="PTHR44757">
    <property type="entry name" value="DIGUANYLATE CYCLASE DGCP"/>
    <property type="match status" value="1"/>
</dbReference>
<dbReference type="GO" id="GO:0006355">
    <property type="term" value="P:regulation of DNA-templated transcription"/>
    <property type="evidence" value="ECO:0007669"/>
    <property type="project" value="InterPro"/>
</dbReference>
<dbReference type="Gene3D" id="3.30.450.20">
    <property type="entry name" value="PAS domain"/>
    <property type="match status" value="2"/>
</dbReference>
<evidence type="ECO:0000259" key="2">
    <source>
        <dbReference type="PROSITE" id="PS50113"/>
    </source>
</evidence>
<feature type="domain" description="GGDEF" evidence="3">
    <location>
        <begin position="378"/>
        <end position="509"/>
    </location>
</feature>
<dbReference type="SUPFAM" id="SSF55073">
    <property type="entry name" value="Nucleotide cyclase"/>
    <property type="match status" value="1"/>
</dbReference>
<proteinExistence type="predicted"/>
<dbReference type="Pfam" id="PF00990">
    <property type="entry name" value="GGDEF"/>
    <property type="match status" value="1"/>
</dbReference>
<protein>
    <recommendedName>
        <fullName evidence="6">Sensor domain-containing diguanylate cyclase</fullName>
    </recommendedName>
</protein>
<dbReference type="NCBIfam" id="TIGR00254">
    <property type="entry name" value="GGDEF"/>
    <property type="match status" value="1"/>
</dbReference>
<dbReference type="Pfam" id="PF00989">
    <property type="entry name" value="PAS"/>
    <property type="match status" value="1"/>
</dbReference>
<gene>
    <name evidence="4" type="ORF">C6I21_00745</name>
</gene>
<dbReference type="RefSeq" id="WP_105957513.1">
    <property type="nucleotide sequence ID" value="NZ_PVNS01000001.1"/>
</dbReference>
<dbReference type="InterPro" id="IPR013767">
    <property type="entry name" value="PAS_fold"/>
</dbReference>
<dbReference type="FunFam" id="3.30.70.270:FF:000001">
    <property type="entry name" value="Diguanylate cyclase domain protein"/>
    <property type="match status" value="1"/>
</dbReference>
<dbReference type="PROSITE" id="PS50887">
    <property type="entry name" value="GGDEF"/>
    <property type="match status" value="1"/>
</dbReference>
<dbReference type="InterPro" id="IPR043128">
    <property type="entry name" value="Rev_trsase/Diguanyl_cyclase"/>
</dbReference>
<dbReference type="InterPro" id="IPR029787">
    <property type="entry name" value="Nucleotide_cyclase"/>
</dbReference>
<dbReference type="SMART" id="SM00091">
    <property type="entry name" value="PAS"/>
    <property type="match status" value="2"/>
</dbReference>
<dbReference type="PROSITE" id="PS50113">
    <property type="entry name" value="PAC"/>
    <property type="match status" value="1"/>
</dbReference>
<keyword evidence="5" id="KW-1185">Reference proteome</keyword>
<dbReference type="Proteomes" id="UP000243650">
    <property type="component" value="Unassembled WGS sequence"/>
</dbReference>
<dbReference type="InterPro" id="IPR052155">
    <property type="entry name" value="Biofilm_reg_signaling"/>
</dbReference>
<evidence type="ECO:0000259" key="3">
    <source>
        <dbReference type="PROSITE" id="PS50887"/>
    </source>
</evidence>
<dbReference type="CDD" id="cd01949">
    <property type="entry name" value="GGDEF"/>
    <property type="match status" value="1"/>
</dbReference>
<organism evidence="4 5">
    <name type="scientific">Alkalicoccus urumqiensis</name>
    <name type="common">Bacillus urumqiensis</name>
    <dbReference type="NCBI Taxonomy" id="1548213"/>
    <lineage>
        <taxon>Bacteria</taxon>
        <taxon>Bacillati</taxon>
        <taxon>Bacillota</taxon>
        <taxon>Bacilli</taxon>
        <taxon>Bacillales</taxon>
        <taxon>Bacillaceae</taxon>
        <taxon>Alkalicoccus</taxon>
    </lineage>
</organism>
<dbReference type="SMART" id="SM00267">
    <property type="entry name" value="GGDEF"/>
    <property type="match status" value="1"/>
</dbReference>
<dbReference type="OrthoDB" id="9759607at2"/>
<dbReference type="SUPFAM" id="SSF55785">
    <property type="entry name" value="PYP-like sensor domain (PAS domain)"/>
    <property type="match status" value="2"/>
</dbReference>
<evidence type="ECO:0000313" key="4">
    <source>
        <dbReference type="EMBL" id="PRO67127.1"/>
    </source>
</evidence>
<evidence type="ECO:0008006" key="6">
    <source>
        <dbReference type="Google" id="ProtNLM"/>
    </source>
</evidence>
<accession>A0A2P6MLH1</accession>
<dbReference type="Gene3D" id="3.30.70.270">
    <property type="match status" value="1"/>
</dbReference>
<evidence type="ECO:0000259" key="1">
    <source>
        <dbReference type="PROSITE" id="PS50112"/>
    </source>
</evidence>
<dbReference type="InterPro" id="IPR000014">
    <property type="entry name" value="PAS"/>
</dbReference>
<name>A0A2P6MLH1_ALKUR</name>
<feature type="domain" description="PAS" evidence="1">
    <location>
        <begin position="114"/>
        <end position="148"/>
    </location>
</feature>